<evidence type="ECO:0000256" key="2">
    <source>
        <dbReference type="PROSITE-ProRule" id="PRU00192"/>
    </source>
</evidence>
<dbReference type="EMBL" id="KN834773">
    <property type="protein sequence ID" value="KIK60815.1"/>
    <property type="molecule type" value="Genomic_DNA"/>
</dbReference>
<dbReference type="AlphaFoldDB" id="A0A0D0BAS0"/>
<feature type="domain" description="SH3" evidence="3">
    <location>
        <begin position="1"/>
        <end position="50"/>
    </location>
</feature>
<keyword evidence="1 2" id="KW-0728">SH3 domain</keyword>
<evidence type="ECO:0000313" key="5">
    <source>
        <dbReference type="Proteomes" id="UP000053593"/>
    </source>
</evidence>
<dbReference type="Gene3D" id="2.30.30.40">
    <property type="entry name" value="SH3 Domains"/>
    <property type="match status" value="1"/>
</dbReference>
<protein>
    <recommendedName>
        <fullName evidence="3">SH3 domain-containing protein</fullName>
    </recommendedName>
</protein>
<organism evidence="4 5">
    <name type="scientific">Collybiopsis luxurians FD-317 M1</name>
    <dbReference type="NCBI Taxonomy" id="944289"/>
    <lineage>
        <taxon>Eukaryota</taxon>
        <taxon>Fungi</taxon>
        <taxon>Dikarya</taxon>
        <taxon>Basidiomycota</taxon>
        <taxon>Agaricomycotina</taxon>
        <taxon>Agaricomycetes</taxon>
        <taxon>Agaricomycetidae</taxon>
        <taxon>Agaricales</taxon>
        <taxon>Marasmiineae</taxon>
        <taxon>Omphalotaceae</taxon>
        <taxon>Collybiopsis</taxon>
        <taxon>Collybiopsis luxurians</taxon>
    </lineage>
</organism>
<dbReference type="OrthoDB" id="5340910at2759"/>
<gene>
    <name evidence="4" type="ORF">GYMLUDRAFT_118329</name>
</gene>
<feature type="non-terminal residue" evidence="4">
    <location>
        <position position="1"/>
    </location>
</feature>
<keyword evidence="5" id="KW-1185">Reference proteome</keyword>
<dbReference type="SUPFAM" id="SSF50044">
    <property type="entry name" value="SH3-domain"/>
    <property type="match status" value="1"/>
</dbReference>
<evidence type="ECO:0000256" key="1">
    <source>
        <dbReference type="ARBA" id="ARBA00022443"/>
    </source>
</evidence>
<reference evidence="4 5" key="1">
    <citation type="submission" date="2014-04" db="EMBL/GenBank/DDBJ databases">
        <title>Evolutionary Origins and Diversification of the Mycorrhizal Mutualists.</title>
        <authorList>
            <consortium name="DOE Joint Genome Institute"/>
            <consortium name="Mycorrhizal Genomics Consortium"/>
            <person name="Kohler A."/>
            <person name="Kuo A."/>
            <person name="Nagy L.G."/>
            <person name="Floudas D."/>
            <person name="Copeland A."/>
            <person name="Barry K.W."/>
            <person name="Cichocki N."/>
            <person name="Veneault-Fourrey C."/>
            <person name="LaButti K."/>
            <person name="Lindquist E.A."/>
            <person name="Lipzen A."/>
            <person name="Lundell T."/>
            <person name="Morin E."/>
            <person name="Murat C."/>
            <person name="Riley R."/>
            <person name="Ohm R."/>
            <person name="Sun H."/>
            <person name="Tunlid A."/>
            <person name="Henrissat B."/>
            <person name="Grigoriev I.V."/>
            <person name="Hibbett D.S."/>
            <person name="Martin F."/>
        </authorList>
    </citation>
    <scope>NUCLEOTIDE SEQUENCE [LARGE SCALE GENOMIC DNA]</scope>
    <source>
        <strain evidence="4 5">FD-317 M1</strain>
    </source>
</reference>
<accession>A0A0D0BAS0</accession>
<evidence type="ECO:0000259" key="3">
    <source>
        <dbReference type="PROSITE" id="PS50002"/>
    </source>
</evidence>
<dbReference type="InterPro" id="IPR036028">
    <property type="entry name" value="SH3-like_dom_sf"/>
</dbReference>
<feature type="non-terminal residue" evidence="4">
    <location>
        <position position="50"/>
    </location>
</feature>
<dbReference type="InterPro" id="IPR001452">
    <property type="entry name" value="SH3_domain"/>
</dbReference>
<dbReference type="HOGENOM" id="CLU_3129602_0_0_1"/>
<name>A0A0D0BAS0_9AGAR</name>
<evidence type="ECO:0000313" key="4">
    <source>
        <dbReference type="EMBL" id="KIK60815.1"/>
    </source>
</evidence>
<dbReference type="Proteomes" id="UP000053593">
    <property type="component" value="Unassembled WGS sequence"/>
</dbReference>
<dbReference type="Pfam" id="PF00018">
    <property type="entry name" value="SH3_1"/>
    <property type="match status" value="1"/>
</dbReference>
<sequence length="50" mass="5675">TVRWTFVPNLLDELTILHGESLDVLQEFDDGWVLCVNGRGEKGMVLLECL</sequence>
<dbReference type="PROSITE" id="PS50002">
    <property type="entry name" value="SH3"/>
    <property type="match status" value="1"/>
</dbReference>
<proteinExistence type="predicted"/>